<dbReference type="GO" id="GO:0003677">
    <property type="term" value="F:DNA binding"/>
    <property type="evidence" value="ECO:0007669"/>
    <property type="project" value="InterPro"/>
</dbReference>
<evidence type="ECO:0000313" key="4">
    <source>
        <dbReference type="Proteomes" id="UP000235363"/>
    </source>
</evidence>
<dbReference type="InterPro" id="IPR009057">
    <property type="entry name" value="Homeodomain-like_sf"/>
</dbReference>
<evidence type="ECO:0000256" key="1">
    <source>
        <dbReference type="SAM" id="Coils"/>
    </source>
</evidence>
<dbReference type="Gene3D" id="1.10.10.10">
    <property type="entry name" value="Winged helix-like DNA-binding domain superfamily/Winged helix DNA-binding domain"/>
    <property type="match status" value="1"/>
</dbReference>
<protein>
    <submittedName>
        <fullName evidence="3">Transposase</fullName>
    </submittedName>
</protein>
<gene>
    <name evidence="2" type="ORF">CJ204_11860</name>
    <name evidence="3" type="ORF">FOB82_01905</name>
</gene>
<dbReference type="EMBL" id="PNHF01000035">
    <property type="protein sequence ID" value="PMC61280.1"/>
    <property type="molecule type" value="Genomic_DNA"/>
</dbReference>
<dbReference type="InterPro" id="IPR002514">
    <property type="entry name" value="Transposase_8"/>
</dbReference>
<dbReference type="SUPFAM" id="SSF46689">
    <property type="entry name" value="Homeodomain-like"/>
    <property type="match status" value="1"/>
</dbReference>
<reference evidence="3 5" key="2">
    <citation type="submission" date="2019-11" db="EMBL/GenBank/DDBJ databases">
        <title>FDA dAtabase for Regulatory Grade micrObial Sequences (FDA-ARGOS): Supporting development and validation of Infectious Disease Dx tests.</title>
        <authorList>
            <person name="Kerrigan L."/>
            <person name="Long C."/>
            <person name="Tallon L."/>
            <person name="Sadzewicz L."/>
            <person name="Vavikolanu K."/>
            <person name="Mehta A."/>
            <person name="Aluvathingal J."/>
            <person name="Nadendla S."/>
            <person name="Yan Y."/>
            <person name="Sichtig H."/>
        </authorList>
    </citation>
    <scope>NUCLEOTIDE SEQUENCE [LARGE SCALE GENOMIC DNA]</scope>
    <source>
        <strain evidence="3 5">FDAARGOS_674</strain>
    </source>
</reference>
<dbReference type="AlphaFoldDB" id="A0A2N6SW32"/>
<organism evidence="2 4">
    <name type="scientific">Corynebacterium xerosis</name>
    <dbReference type="NCBI Taxonomy" id="1725"/>
    <lineage>
        <taxon>Bacteria</taxon>
        <taxon>Bacillati</taxon>
        <taxon>Actinomycetota</taxon>
        <taxon>Actinomycetes</taxon>
        <taxon>Mycobacteriales</taxon>
        <taxon>Corynebacteriaceae</taxon>
        <taxon>Corynebacterium</taxon>
    </lineage>
</organism>
<evidence type="ECO:0000313" key="5">
    <source>
        <dbReference type="Proteomes" id="UP000426857"/>
    </source>
</evidence>
<sequence>MPVKYTPELKQRAIELVLHAQADPDTARGAVTRIAGELGVSKETLRVWVRTHKQSGVGTPPESVDLEAENRQLRAELAEAKRANDILKKASAFFAAELDRPHK</sequence>
<dbReference type="GO" id="GO:0006313">
    <property type="term" value="P:DNA transposition"/>
    <property type="evidence" value="ECO:0007669"/>
    <property type="project" value="InterPro"/>
</dbReference>
<keyword evidence="1" id="KW-0175">Coiled coil</keyword>
<dbReference type="KEGG" id="cxe:FOB82_01905"/>
<dbReference type="RefSeq" id="WP_102214565.1">
    <property type="nucleotide sequence ID" value="NZ_CP046322.1"/>
</dbReference>
<feature type="coiled-coil region" evidence="1">
    <location>
        <begin position="63"/>
        <end position="90"/>
    </location>
</feature>
<evidence type="ECO:0000313" key="2">
    <source>
        <dbReference type="EMBL" id="PMC61280.1"/>
    </source>
</evidence>
<accession>A0A2N6SW32</accession>
<reference evidence="2 4" key="1">
    <citation type="submission" date="2017-09" db="EMBL/GenBank/DDBJ databases">
        <title>Bacterial strain isolated from the female urinary microbiota.</title>
        <authorList>
            <person name="Thomas-White K."/>
            <person name="Kumar N."/>
            <person name="Forster S."/>
            <person name="Putonti C."/>
            <person name="Lawley T."/>
            <person name="Wolfe A.J."/>
        </authorList>
    </citation>
    <scope>NUCLEOTIDE SEQUENCE [LARGE SCALE GENOMIC DNA]</scope>
    <source>
        <strain evidence="2 4">UMB0908</strain>
    </source>
</reference>
<dbReference type="Pfam" id="PF01527">
    <property type="entry name" value="HTH_Tnp_1"/>
    <property type="match status" value="1"/>
</dbReference>
<proteinExistence type="predicted"/>
<dbReference type="Proteomes" id="UP000426857">
    <property type="component" value="Chromosome"/>
</dbReference>
<dbReference type="InterPro" id="IPR036388">
    <property type="entry name" value="WH-like_DNA-bd_sf"/>
</dbReference>
<name>A0A2N6SW32_9CORY</name>
<dbReference type="Proteomes" id="UP000235363">
    <property type="component" value="Unassembled WGS sequence"/>
</dbReference>
<dbReference type="GO" id="GO:0004803">
    <property type="term" value="F:transposase activity"/>
    <property type="evidence" value="ECO:0007669"/>
    <property type="project" value="InterPro"/>
</dbReference>
<evidence type="ECO:0000313" key="3">
    <source>
        <dbReference type="EMBL" id="QGS33884.1"/>
    </source>
</evidence>
<dbReference type="EMBL" id="CP046322">
    <property type="protein sequence ID" value="QGS33884.1"/>
    <property type="molecule type" value="Genomic_DNA"/>
</dbReference>